<feature type="region of interest" description="Disordered" evidence="1">
    <location>
        <begin position="137"/>
        <end position="166"/>
    </location>
</feature>
<evidence type="ECO:0000256" key="1">
    <source>
        <dbReference type="SAM" id="MobiDB-lite"/>
    </source>
</evidence>
<reference evidence="2 3" key="1">
    <citation type="journal article" date="2015" name="Proc. Natl. Acad. Sci. U.S.A.">
        <title>The resurrection genome of Boea hygrometrica: A blueprint for survival of dehydration.</title>
        <authorList>
            <person name="Xiao L."/>
            <person name="Yang G."/>
            <person name="Zhang L."/>
            <person name="Yang X."/>
            <person name="Zhao S."/>
            <person name="Ji Z."/>
            <person name="Zhou Q."/>
            <person name="Hu M."/>
            <person name="Wang Y."/>
            <person name="Chen M."/>
            <person name="Xu Y."/>
            <person name="Jin H."/>
            <person name="Xiao X."/>
            <person name="Hu G."/>
            <person name="Bao F."/>
            <person name="Hu Y."/>
            <person name="Wan P."/>
            <person name="Li L."/>
            <person name="Deng X."/>
            <person name="Kuang T."/>
            <person name="Xiang C."/>
            <person name="Zhu J.K."/>
            <person name="Oliver M.J."/>
            <person name="He Y."/>
        </authorList>
    </citation>
    <scope>NUCLEOTIDE SEQUENCE [LARGE SCALE GENOMIC DNA]</scope>
    <source>
        <strain evidence="3">cv. XS01</strain>
    </source>
</reference>
<protein>
    <submittedName>
        <fullName evidence="2">Kinesin-4-like</fullName>
    </submittedName>
</protein>
<keyword evidence="3" id="KW-1185">Reference proteome</keyword>
<dbReference type="Proteomes" id="UP000250235">
    <property type="component" value="Unassembled WGS sequence"/>
</dbReference>
<sequence length="269" mass="28738">MSTLVNGTVADDRWIERSDFVVSSAVVPEKSNAIIGVVTTGFECLPASYDGLMGPDDHGPMISIGLLAVHGLADVRKEVNAKVDIMASRLNDIQKDAEATKEALSHQLLEFQSSAQENHSVLHAQLSELVDYIHRGGADKKGESGSRGLQQPSNVQSKHLDNDDEDSAGYQSYFRRKLKVIQIRSFAHKEKICTIVQLPGIKETIVPEKSNAIIGVVTTGFECLPPSYDGLMGPDDHGPMISTGLLAVRGSSGSQAGQSGGSAGRSPFP</sequence>
<dbReference type="AlphaFoldDB" id="A0A2Z7BJP9"/>
<feature type="compositionally biased region" description="Polar residues" evidence="1">
    <location>
        <begin position="147"/>
        <end position="157"/>
    </location>
</feature>
<organism evidence="2 3">
    <name type="scientific">Dorcoceras hygrometricum</name>
    <dbReference type="NCBI Taxonomy" id="472368"/>
    <lineage>
        <taxon>Eukaryota</taxon>
        <taxon>Viridiplantae</taxon>
        <taxon>Streptophyta</taxon>
        <taxon>Embryophyta</taxon>
        <taxon>Tracheophyta</taxon>
        <taxon>Spermatophyta</taxon>
        <taxon>Magnoliopsida</taxon>
        <taxon>eudicotyledons</taxon>
        <taxon>Gunneridae</taxon>
        <taxon>Pentapetalae</taxon>
        <taxon>asterids</taxon>
        <taxon>lamiids</taxon>
        <taxon>Lamiales</taxon>
        <taxon>Gesneriaceae</taxon>
        <taxon>Didymocarpoideae</taxon>
        <taxon>Trichosporeae</taxon>
        <taxon>Loxocarpinae</taxon>
        <taxon>Dorcoceras</taxon>
    </lineage>
</organism>
<evidence type="ECO:0000313" key="2">
    <source>
        <dbReference type="EMBL" id="KZV34520.1"/>
    </source>
</evidence>
<accession>A0A2Z7BJP9</accession>
<dbReference type="EMBL" id="KV005045">
    <property type="protein sequence ID" value="KZV34520.1"/>
    <property type="molecule type" value="Genomic_DNA"/>
</dbReference>
<name>A0A2Z7BJP9_9LAMI</name>
<feature type="region of interest" description="Disordered" evidence="1">
    <location>
        <begin position="249"/>
        <end position="269"/>
    </location>
</feature>
<proteinExistence type="predicted"/>
<evidence type="ECO:0000313" key="3">
    <source>
        <dbReference type="Proteomes" id="UP000250235"/>
    </source>
</evidence>
<gene>
    <name evidence="2" type="ORF">F511_21757</name>
</gene>